<evidence type="ECO:0008006" key="2">
    <source>
        <dbReference type="Google" id="ProtNLM"/>
    </source>
</evidence>
<proteinExistence type="predicted"/>
<comment type="caution">
    <text evidence="1">The sequence shown here is derived from an EMBL/GenBank/DDBJ whole genome shotgun (WGS) entry which is preliminary data.</text>
</comment>
<organism evidence="1">
    <name type="scientific">marine sediment metagenome</name>
    <dbReference type="NCBI Taxonomy" id="412755"/>
    <lineage>
        <taxon>unclassified sequences</taxon>
        <taxon>metagenomes</taxon>
        <taxon>ecological metagenomes</taxon>
    </lineage>
</organism>
<dbReference type="AlphaFoldDB" id="A0A0F9BI07"/>
<sequence length="302" mass="35389">MARSTDFYITCKQVWDKLNVLHEKGKIKGNYIGFNSLQDKYSVKLGCTTYILGIPGHGKSEFLFEILLNLSEFYGWRHIIYSPETGTATDIFFELAIKYCKKPLKEISKDEFHKATAFLDEYFYILNPQDKEKTPDKLFNLAIKVKNAYLMDDKKFHTFSIDPWNELSHDFTSYSGREDKYLAYILGFIRQKSKENGIHTFIVAHPRTLREKKNDHSYAPPTTYEFSGGAEWFNKAETILCVYRPKIYDNDTKEYFNDVKIIIQKAKPKGIGCNKGEIELFYDTEKNRYYEKIDGNELFANK</sequence>
<reference evidence="1" key="1">
    <citation type="journal article" date="2015" name="Nature">
        <title>Complex archaea that bridge the gap between prokaryotes and eukaryotes.</title>
        <authorList>
            <person name="Spang A."/>
            <person name="Saw J.H."/>
            <person name="Jorgensen S.L."/>
            <person name="Zaremba-Niedzwiedzka K."/>
            <person name="Martijn J."/>
            <person name="Lind A.E."/>
            <person name="van Eijk R."/>
            <person name="Schleper C."/>
            <person name="Guy L."/>
            <person name="Ettema T.J."/>
        </authorList>
    </citation>
    <scope>NUCLEOTIDE SEQUENCE</scope>
</reference>
<gene>
    <name evidence="1" type="ORF">LCGC14_2525410</name>
</gene>
<name>A0A0F9BI07_9ZZZZ</name>
<dbReference type="Gene3D" id="3.40.50.300">
    <property type="entry name" value="P-loop containing nucleotide triphosphate hydrolases"/>
    <property type="match status" value="1"/>
</dbReference>
<dbReference type="PANTHER" id="PTHR12873">
    <property type="entry name" value="T7-LIKE MITOCHONDRIAL DNA HELICASE"/>
    <property type="match status" value="1"/>
</dbReference>
<dbReference type="SUPFAM" id="SSF52540">
    <property type="entry name" value="P-loop containing nucleoside triphosphate hydrolases"/>
    <property type="match status" value="1"/>
</dbReference>
<dbReference type="InterPro" id="IPR027417">
    <property type="entry name" value="P-loop_NTPase"/>
</dbReference>
<dbReference type="InterPro" id="IPR027032">
    <property type="entry name" value="Twinkle-like"/>
</dbReference>
<accession>A0A0F9BI07</accession>
<dbReference type="PANTHER" id="PTHR12873:SF6">
    <property type="entry name" value="TOPRIM DOMAIN-CONTAINING PROTEIN"/>
    <property type="match status" value="1"/>
</dbReference>
<dbReference type="GO" id="GO:0003697">
    <property type="term" value="F:single-stranded DNA binding"/>
    <property type="evidence" value="ECO:0007669"/>
    <property type="project" value="InterPro"/>
</dbReference>
<dbReference type="GO" id="GO:0043139">
    <property type="term" value="F:5'-3' DNA helicase activity"/>
    <property type="evidence" value="ECO:0007669"/>
    <property type="project" value="InterPro"/>
</dbReference>
<protein>
    <recommendedName>
        <fullName evidence="2">SF4 helicase domain-containing protein</fullName>
    </recommendedName>
</protein>
<dbReference type="EMBL" id="LAZR01040842">
    <property type="protein sequence ID" value="KKL13472.1"/>
    <property type="molecule type" value="Genomic_DNA"/>
</dbReference>
<evidence type="ECO:0000313" key="1">
    <source>
        <dbReference type="EMBL" id="KKL13472.1"/>
    </source>
</evidence>